<feature type="region of interest" description="Disordered" evidence="1">
    <location>
        <begin position="15"/>
        <end position="112"/>
    </location>
</feature>
<protein>
    <submittedName>
        <fullName evidence="2">Uncharacterized protein</fullName>
    </submittedName>
</protein>
<name>A0A9K3DAX6_9EUKA</name>
<evidence type="ECO:0000313" key="3">
    <source>
        <dbReference type="Proteomes" id="UP000265618"/>
    </source>
</evidence>
<accession>A0A9K3DAX6</accession>
<reference evidence="2 3" key="1">
    <citation type="journal article" date="2018" name="PLoS ONE">
        <title>The draft genome of Kipferlia bialata reveals reductive genome evolution in fornicate parasites.</title>
        <authorList>
            <person name="Tanifuji G."/>
            <person name="Takabayashi S."/>
            <person name="Kume K."/>
            <person name="Takagi M."/>
            <person name="Nakayama T."/>
            <person name="Kamikawa R."/>
            <person name="Inagaki Y."/>
            <person name="Hashimoto T."/>
        </authorList>
    </citation>
    <scope>NUCLEOTIDE SEQUENCE [LARGE SCALE GENOMIC DNA]</scope>
    <source>
        <strain evidence="2">NY0173</strain>
    </source>
</reference>
<feature type="compositionally biased region" description="Basic and acidic residues" evidence="1">
    <location>
        <begin position="53"/>
        <end position="70"/>
    </location>
</feature>
<comment type="caution">
    <text evidence="2">The sequence shown here is derived from an EMBL/GenBank/DDBJ whole genome shotgun (WGS) entry which is preliminary data.</text>
</comment>
<evidence type="ECO:0000313" key="2">
    <source>
        <dbReference type="EMBL" id="GIQ90589.1"/>
    </source>
</evidence>
<gene>
    <name evidence="2" type="ORF">KIPB_013437</name>
</gene>
<feature type="non-terminal residue" evidence="2">
    <location>
        <position position="1"/>
    </location>
</feature>
<proteinExistence type="predicted"/>
<organism evidence="2 3">
    <name type="scientific">Kipferlia bialata</name>
    <dbReference type="NCBI Taxonomy" id="797122"/>
    <lineage>
        <taxon>Eukaryota</taxon>
        <taxon>Metamonada</taxon>
        <taxon>Carpediemonas-like organisms</taxon>
        <taxon>Kipferlia</taxon>
    </lineage>
</organism>
<evidence type="ECO:0000256" key="1">
    <source>
        <dbReference type="SAM" id="MobiDB-lite"/>
    </source>
</evidence>
<dbReference type="Proteomes" id="UP000265618">
    <property type="component" value="Unassembled WGS sequence"/>
</dbReference>
<dbReference type="EMBL" id="BDIP01006378">
    <property type="protein sequence ID" value="GIQ90589.1"/>
    <property type="molecule type" value="Genomic_DNA"/>
</dbReference>
<sequence length="112" mass="12682">SREERMERLEQLRALRERRDREAAEKEERERKREAGEVLEGEPVMTPETPGDVTDRLVSDAPPEVEREANIPETPSSPTAVMEREGMEGGEEDRDTPLPDVTLPGQMPETDA</sequence>
<keyword evidence="3" id="KW-1185">Reference proteome</keyword>
<dbReference type="AlphaFoldDB" id="A0A9K3DAX6"/>
<feature type="compositionally biased region" description="Basic and acidic residues" evidence="1">
    <location>
        <begin position="15"/>
        <end position="36"/>
    </location>
</feature>